<sequence length="350" mass="36475">MRHGGLRNGGVQAALLAAVLFGASAPLAKLLLGEVSPWLLAGLLYVGAGLGMGVWRLVRRSPRVRLPRHDVPWLVGAVVAGGVAGPVLLMVGLSSMPASGASLLLNAEGVLTAVIAWVVFREPAGRRVVLGMLAIVAGAVVIAVPGGQAQVTSMGPALAIVGACACWALDNNLTRRVSLTDATWLAAVKGSVAGPTNLAVALLLGARLPTVAVTASALALGFVAYGLSLVLFIVGLRHVGTARAGAYFSVAPFFGAVLAVALGDPVTWQLLLAGVLMGVGTWLHLSEEHAHEHTHAAVTHEHWHTHDDGHHEHEHDAPVAAGVRHRHVHTHLAVTHTHEHYPDAHHRHDH</sequence>
<keyword evidence="6 7" id="KW-0472">Membrane</keyword>
<evidence type="ECO:0000256" key="6">
    <source>
        <dbReference type="ARBA" id="ARBA00023136"/>
    </source>
</evidence>
<dbReference type="PANTHER" id="PTHR42920">
    <property type="entry name" value="OS03G0707200 PROTEIN-RELATED"/>
    <property type="match status" value="1"/>
</dbReference>
<comment type="subcellular location">
    <subcellularLocation>
        <location evidence="1">Cell membrane</location>
        <topology evidence="1">Multi-pass membrane protein</topology>
    </subcellularLocation>
</comment>
<feature type="transmembrane region" description="Helical" evidence="7">
    <location>
        <begin position="99"/>
        <end position="120"/>
    </location>
</feature>
<protein>
    <recommendedName>
        <fullName evidence="8">EamA domain-containing protein</fullName>
    </recommendedName>
</protein>
<feature type="transmembrane region" description="Helical" evidence="7">
    <location>
        <begin position="127"/>
        <end position="145"/>
    </location>
</feature>
<feature type="transmembrane region" description="Helical" evidence="7">
    <location>
        <begin position="211"/>
        <end position="232"/>
    </location>
</feature>
<keyword evidence="5 7" id="KW-1133">Transmembrane helix</keyword>
<dbReference type="Pfam" id="PF00892">
    <property type="entry name" value="EamA"/>
    <property type="match status" value="2"/>
</dbReference>
<organism evidence="9 10">
    <name type="scientific">Cellulomonas gelida</name>
    <dbReference type="NCBI Taxonomy" id="1712"/>
    <lineage>
        <taxon>Bacteria</taxon>
        <taxon>Bacillati</taxon>
        <taxon>Actinomycetota</taxon>
        <taxon>Actinomycetes</taxon>
        <taxon>Micrococcales</taxon>
        <taxon>Cellulomonadaceae</taxon>
        <taxon>Cellulomonas</taxon>
    </lineage>
</organism>
<accession>A0A4Y3KQU0</accession>
<dbReference type="InterPro" id="IPR000620">
    <property type="entry name" value="EamA_dom"/>
</dbReference>
<dbReference type="InterPro" id="IPR037185">
    <property type="entry name" value="EmrE-like"/>
</dbReference>
<gene>
    <name evidence="9" type="ORF">CGE01nite_32070</name>
</gene>
<dbReference type="Proteomes" id="UP000320461">
    <property type="component" value="Unassembled WGS sequence"/>
</dbReference>
<keyword evidence="10" id="KW-1185">Reference proteome</keyword>
<evidence type="ECO:0000313" key="10">
    <source>
        <dbReference type="Proteomes" id="UP000320461"/>
    </source>
</evidence>
<reference evidence="9 10" key="1">
    <citation type="submission" date="2019-06" db="EMBL/GenBank/DDBJ databases">
        <title>Whole genome shotgun sequence of Cellulomonas gelida NBRC 3748.</title>
        <authorList>
            <person name="Hosoyama A."/>
            <person name="Uohara A."/>
            <person name="Ohji S."/>
            <person name="Ichikawa N."/>
        </authorList>
    </citation>
    <scope>NUCLEOTIDE SEQUENCE [LARGE SCALE GENOMIC DNA]</scope>
    <source>
        <strain evidence="9 10">NBRC 3748</strain>
    </source>
</reference>
<proteinExistence type="inferred from homology"/>
<dbReference type="Gene3D" id="1.10.3730.20">
    <property type="match status" value="1"/>
</dbReference>
<dbReference type="EMBL" id="BJLQ01000064">
    <property type="protein sequence ID" value="GEA85956.1"/>
    <property type="molecule type" value="Genomic_DNA"/>
</dbReference>
<feature type="transmembrane region" description="Helical" evidence="7">
    <location>
        <begin position="244"/>
        <end position="262"/>
    </location>
</feature>
<feature type="domain" description="EamA" evidence="8">
    <location>
        <begin position="10"/>
        <end position="143"/>
    </location>
</feature>
<comment type="caution">
    <text evidence="9">The sequence shown here is derived from an EMBL/GenBank/DDBJ whole genome shotgun (WGS) entry which is preliminary data.</text>
</comment>
<keyword evidence="3" id="KW-1003">Cell membrane</keyword>
<evidence type="ECO:0000256" key="3">
    <source>
        <dbReference type="ARBA" id="ARBA00022475"/>
    </source>
</evidence>
<feature type="transmembrane region" description="Helical" evidence="7">
    <location>
        <begin position="38"/>
        <end position="58"/>
    </location>
</feature>
<comment type="similarity">
    <text evidence="2">Belongs to the EamA transporter family.</text>
</comment>
<keyword evidence="4 7" id="KW-0812">Transmembrane</keyword>
<evidence type="ECO:0000256" key="4">
    <source>
        <dbReference type="ARBA" id="ARBA00022692"/>
    </source>
</evidence>
<dbReference type="InterPro" id="IPR051258">
    <property type="entry name" value="Diverse_Substrate_Transporter"/>
</dbReference>
<evidence type="ECO:0000256" key="1">
    <source>
        <dbReference type="ARBA" id="ARBA00004651"/>
    </source>
</evidence>
<dbReference type="AlphaFoldDB" id="A0A4Y3KQU0"/>
<dbReference type="GO" id="GO:0005886">
    <property type="term" value="C:plasma membrane"/>
    <property type="evidence" value="ECO:0007669"/>
    <property type="project" value="UniProtKB-SubCell"/>
</dbReference>
<evidence type="ECO:0000256" key="7">
    <source>
        <dbReference type="SAM" id="Phobius"/>
    </source>
</evidence>
<evidence type="ECO:0000313" key="9">
    <source>
        <dbReference type="EMBL" id="GEA85956.1"/>
    </source>
</evidence>
<feature type="transmembrane region" description="Helical" evidence="7">
    <location>
        <begin position="70"/>
        <end position="93"/>
    </location>
</feature>
<feature type="domain" description="EamA" evidence="8">
    <location>
        <begin position="157"/>
        <end position="283"/>
    </location>
</feature>
<evidence type="ECO:0000256" key="5">
    <source>
        <dbReference type="ARBA" id="ARBA00022989"/>
    </source>
</evidence>
<name>A0A4Y3KQU0_9CELL</name>
<evidence type="ECO:0000256" key="2">
    <source>
        <dbReference type="ARBA" id="ARBA00007362"/>
    </source>
</evidence>
<dbReference type="SUPFAM" id="SSF103481">
    <property type="entry name" value="Multidrug resistance efflux transporter EmrE"/>
    <property type="match status" value="2"/>
</dbReference>
<dbReference type="PANTHER" id="PTHR42920:SF11">
    <property type="entry name" value="INNER MEMBRANE PROTEIN YTFF"/>
    <property type="match status" value="1"/>
</dbReference>
<evidence type="ECO:0000259" key="8">
    <source>
        <dbReference type="Pfam" id="PF00892"/>
    </source>
</evidence>